<evidence type="ECO:0000313" key="2">
    <source>
        <dbReference type="EMBL" id="GAE15728.1"/>
    </source>
</evidence>
<reference evidence="2 3" key="1">
    <citation type="journal article" date="2014" name="Genome Announc.">
        <title>Draft Genome Sequences of Three Strains of Bacteroides pyogenes Isolated from a Cat and Swine.</title>
        <authorList>
            <person name="Sakamoto M."/>
            <person name="Oshima K."/>
            <person name="Suda W."/>
            <person name="Kitamura K."/>
            <person name="Iida T."/>
            <person name="Hattori M."/>
            <person name="Ohkuma M."/>
        </authorList>
    </citation>
    <scope>NUCLEOTIDE SEQUENCE [LARGE SCALE GENOMIC DNA]</scope>
    <source>
        <strain evidence="2 3">JCM 6292</strain>
    </source>
</reference>
<evidence type="ECO:0000256" key="1">
    <source>
        <dbReference type="SAM" id="Coils"/>
    </source>
</evidence>
<feature type="coiled-coil region" evidence="1">
    <location>
        <begin position="41"/>
        <end position="68"/>
    </location>
</feature>
<organism evidence="2 3">
    <name type="scientific">Bacteroides pyogenes JCM 6292</name>
    <dbReference type="NCBI Taxonomy" id="1235809"/>
    <lineage>
        <taxon>Bacteria</taxon>
        <taxon>Pseudomonadati</taxon>
        <taxon>Bacteroidota</taxon>
        <taxon>Bacteroidia</taxon>
        <taxon>Bacteroidales</taxon>
        <taxon>Bacteroidaceae</taxon>
        <taxon>Bacteroides</taxon>
    </lineage>
</organism>
<protein>
    <submittedName>
        <fullName evidence="2">Uncharacterized protein</fullName>
    </submittedName>
</protein>
<accession>W4P8J7</accession>
<gene>
    <name evidence="2" type="ORF">JCM6292_2050</name>
</gene>
<dbReference type="AlphaFoldDB" id="W4P8J7"/>
<keyword evidence="1" id="KW-0175">Coiled coil</keyword>
<evidence type="ECO:0000313" key="3">
    <source>
        <dbReference type="Proteomes" id="UP000018861"/>
    </source>
</evidence>
<comment type="caution">
    <text evidence="2">The sequence shown here is derived from an EMBL/GenBank/DDBJ whole genome shotgun (WGS) entry which is preliminary data.</text>
</comment>
<proteinExistence type="predicted"/>
<dbReference type="Proteomes" id="UP000018861">
    <property type="component" value="Unassembled WGS sequence"/>
</dbReference>
<name>W4P8J7_9BACE</name>
<dbReference type="EMBL" id="BAIQ01000021">
    <property type="protein sequence ID" value="GAE15728.1"/>
    <property type="molecule type" value="Genomic_DNA"/>
</dbReference>
<sequence length="83" mass="10031">MIRKDDMMRKYQIEQGLNALYKDIERINGMDEKDVCDRYNVDSKEEIVEVIQEEIESYESLLSEIEDYEPNYEKTADKPFIVW</sequence>